<dbReference type="EMBL" id="JBHSRD010000008">
    <property type="protein sequence ID" value="MFC6009119.1"/>
    <property type="molecule type" value="Genomic_DNA"/>
</dbReference>
<comment type="caution">
    <text evidence="1">The sequence shown here is derived from an EMBL/GenBank/DDBJ whole genome shotgun (WGS) entry which is preliminary data.</text>
</comment>
<keyword evidence="2" id="KW-1185">Reference proteome</keyword>
<accession>A0ABW1JIB3</accession>
<evidence type="ECO:0000313" key="1">
    <source>
        <dbReference type="EMBL" id="MFC6009119.1"/>
    </source>
</evidence>
<dbReference type="RefSeq" id="WP_345717645.1">
    <property type="nucleotide sequence ID" value="NZ_BAABFP010000007.1"/>
</dbReference>
<protein>
    <recommendedName>
        <fullName evidence="3">Com family DNA-binding transcriptional regulator</fullName>
    </recommendedName>
</protein>
<proteinExistence type="predicted"/>
<evidence type="ECO:0008006" key="3">
    <source>
        <dbReference type="Google" id="ProtNLM"/>
    </source>
</evidence>
<gene>
    <name evidence="1" type="ORF">ACFQDO_18450</name>
</gene>
<name>A0ABW1JIB3_9ACTN</name>
<sequence>MASRIVCLVIGHKYTRVYAPGSTAYTVKCTRCGKVDEDPPTRNVPAGGV</sequence>
<reference evidence="2" key="1">
    <citation type="journal article" date="2019" name="Int. J. Syst. Evol. Microbiol.">
        <title>The Global Catalogue of Microorganisms (GCM) 10K type strain sequencing project: providing services to taxonomists for standard genome sequencing and annotation.</title>
        <authorList>
            <consortium name="The Broad Institute Genomics Platform"/>
            <consortium name="The Broad Institute Genome Sequencing Center for Infectious Disease"/>
            <person name="Wu L."/>
            <person name="Ma J."/>
        </authorList>
    </citation>
    <scope>NUCLEOTIDE SEQUENCE [LARGE SCALE GENOMIC DNA]</scope>
    <source>
        <strain evidence="2">KACC 14249</strain>
    </source>
</reference>
<dbReference type="Proteomes" id="UP001596189">
    <property type="component" value="Unassembled WGS sequence"/>
</dbReference>
<organism evidence="1 2">
    <name type="scientific">Angustibacter luteus</name>
    <dbReference type="NCBI Taxonomy" id="658456"/>
    <lineage>
        <taxon>Bacteria</taxon>
        <taxon>Bacillati</taxon>
        <taxon>Actinomycetota</taxon>
        <taxon>Actinomycetes</taxon>
        <taxon>Kineosporiales</taxon>
        <taxon>Kineosporiaceae</taxon>
    </lineage>
</organism>
<evidence type="ECO:0000313" key="2">
    <source>
        <dbReference type="Proteomes" id="UP001596189"/>
    </source>
</evidence>